<organism evidence="1 2">
    <name type="scientific">Cladosporium halotolerans</name>
    <dbReference type="NCBI Taxonomy" id="1052096"/>
    <lineage>
        <taxon>Eukaryota</taxon>
        <taxon>Fungi</taxon>
        <taxon>Dikarya</taxon>
        <taxon>Ascomycota</taxon>
        <taxon>Pezizomycotina</taxon>
        <taxon>Dothideomycetes</taxon>
        <taxon>Dothideomycetidae</taxon>
        <taxon>Cladosporiales</taxon>
        <taxon>Cladosporiaceae</taxon>
        <taxon>Cladosporium</taxon>
    </lineage>
</organism>
<protein>
    <submittedName>
        <fullName evidence="1">Uncharacterized protein</fullName>
    </submittedName>
</protein>
<dbReference type="PANTHER" id="PTHR39470">
    <property type="entry name" value="CHROMOSOME 10, WHOLE GENOME SHOTGUN SEQUENCE"/>
    <property type="match status" value="1"/>
</dbReference>
<accession>A0AB34KHI6</accession>
<dbReference type="GeneID" id="96008533"/>
<dbReference type="PANTHER" id="PTHR39470:SF1">
    <property type="entry name" value="CHORISMATE SYNTHASE PROTEIN"/>
    <property type="match status" value="1"/>
</dbReference>
<proteinExistence type="predicted"/>
<keyword evidence="2" id="KW-1185">Reference proteome</keyword>
<evidence type="ECO:0000313" key="2">
    <source>
        <dbReference type="Proteomes" id="UP000803884"/>
    </source>
</evidence>
<dbReference type="RefSeq" id="XP_069227695.1">
    <property type="nucleotide sequence ID" value="XM_069375695.1"/>
</dbReference>
<gene>
    <name evidence="1" type="ORF">WHR41_07090</name>
</gene>
<name>A0AB34KHI6_9PEZI</name>
<dbReference type="AlphaFoldDB" id="A0AB34KHI6"/>
<dbReference type="EMBL" id="JAAQHG020000025">
    <property type="protein sequence ID" value="KAL1584589.1"/>
    <property type="molecule type" value="Genomic_DNA"/>
</dbReference>
<dbReference type="Proteomes" id="UP000803884">
    <property type="component" value="Unassembled WGS sequence"/>
</dbReference>
<comment type="caution">
    <text evidence="1">The sequence shown here is derived from an EMBL/GenBank/DDBJ whole genome shotgun (WGS) entry which is preliminary data.</text>
</comment>
<evidence type="ECO:0000313" key="1">
    <source>
        <dbReference type="EMBL" id="KAL1584589.1"/>
    </source>
</evidence>
<sequence>MLVWRGVGVAAFDAVLGWGVWMQGTGRGFVRRREVGERVGEQVRLLEGMLGKAKGLGVVRNAVVRDRGMRAVAAGYWTKDGEVMRDVAEEAEVVRAQRKALGMVDMGRLEAEAEKSVDAILGGVQVMRR</sequence>
<reference evidence="1 2" key="1">
    <citation type="journal article" date="2020" name="Microbiol. Resour. Announc.">
        <title>Draft Genome Sequence of a Cladosporium Species Isolated from the Mesophotic Ascidian Didemnum maculosum.</title>
        <authorList>
            <person name="Gioti A."/>
            <person name="Siaperas R."/>
            <person name="Nikolaivits E."/>
            <person name="Le Goff G."/>
            <person name="Ouazzani J."/>
            <person name="Kotoulas G."/>
            <person name="Topakas E."/>
        </authorList>
    </citation>
    <scope>NUCLEOTIDE SEQUENCE [LARGE SCALE GENOMIC DNA]</scope>
    <source>
        <strain evidence="1 2">TM138-S3</strain>
    </source>
</reference>